<evidence type="ECO:0000313" key="1">
    <source>
        <dbReference type="EMBL" id="CAG8517474.1"/>
    </source>
</evidence>
<comment type="caution">
    <text evidence="1">The sequence shown here is derived from an EMBL/GenBank/DDBJ whole genome shotgun (WGS) entry which is preliminary data.</text>
</comment>
<dbReference type="EMBL" id="CAJVPT010005201">
    <property type="protein sequence ID" value="CAG8517474.1"/>
    <property type="molecule type" value="Genomic_DNA"/>
</dbReference>
<evidence type="ECO:0000313" key="2">
    <source>
        <dbReference type="Proteomes" id="UP000789525"/>
    </source>
</evidence>
<sequence length="196" mass="21523">MPKLARGFAAPVTSSSVKPPITLHGIDGRYATALYTAAIKSSTLDNVESELKQVKSVIDKDSGIRAFIQDPSLNRKEKNKRIQEFLGKYSKTTKNFFTLLAENGRLNETTRIIDAFSSLMAAHRNEIPVTIVSAKGIDNETLKKLTNSLSKSKFVKPNQKLVISTKVGGLVVEFGDDRTIDLSVSSKIAKLNKILN</sequence>
<protein>
    <submittedName>
        <fullName evidence="1">9294_t:CDS:1</fullName>
    </submittedName>
</protein>
<dbReference type="Proteomes" id="UP000789525">
    <property type="component" value="Unassembled WGS sequence"/>
</dbReference>
<organism evidence="1 2">
    <name type="scientific">Acaulospora colombiana</name>
    <dbReference type="NCBI Taxonomy" id="27376"/>
    <lineage>
        <taxon>Eukaryota</taxon>
        <taxon>Fungi</taxon>
        <taxon>Fungi incertae sedis</taxon>
        <taxon>Mucoromycota</taxon>
        <taxon>Glomeromycotina</taxon>
        <taxon>Glomeromycetes</taxon>
        <taxon>Diversisporales</taxon>
        <taxon>Acaulosporaceae</taxon>
        <taxon>Acaulospora</taxon>
    </lineage>
</organism>
<keyword evidence="2" id="KW-1185">Reference proteome</keyword>
<proteinExistence type="predicted"/>
<accession>A0ACA9LD72</accession>
<reference evidence="1" key="1">
    <citation type="submission" date="2021-06" db="EMBL/GenBank/DDBJ databases">
        <authorList>
            <person name="Kallberg Y."/>
            <person name="Tangrot J."/>
            <person name="Rosling A."/>
        </authorList>
    </citation>
    <scope>NUCLEOTIDE SEQUENCE</scope>
    <source>
        <strain evidence="1">CL356</strain>
    </source>
</reference>
<gene>
    <name evidence="1" type="ORF">ACOLOM_LOCUS3502</name>
</gene>
<name>A0ACA9LD72_9GLOM</name>
<feature type="non-terminal residue" evidence="1">
    <location>
        <position position="196"/>
    </location>
</feature>